<organism evidence="1 2">
    <name type="scientific">Eumeta variegata</name>
    <name type="common">Bagworm moth</name>
    <name type="synonym">Eumeta japonica</name>
    <dbReference type="NCBI Taxonomy" id="151549"/>
    <lineage>
        <taxon>Eukaryota</taxon>
        <taxon>Metazoa</taxon>
        <taxon>Ecdysozoa</taxon>
        <taxon>Arthropoda</taxon>
        <taxon>Hexapoda</taxon>
        <taxon>Insecta</taxon>
        <taxon>Pterygota</taxon>
        <taxon>Neoptera</taxon>
        <taxon>Endopterygota</taxon>
        <taxon>Lepidoptera</taxon>
        <taxon>Glossata</taxon>
        <taxon>Ditrysia</taxon>
        <taxon>Tineoidea</taxon>
        <taxon>Psychidae</taxon>
        <taxon>Oiketicinae</taxon>
        <taxon>Eumeta</taxon>
    </lineage>
</organism>
<evidence type="ECO:0000313" key="1">
    <source>
        <dbReference type="EMBL" id="GBP86945.1"/>
    </source>
</evidence>
<dbReference type="Proteomes" id="UP000299102">
    <property type="component" value="Unassembled WGS sequence"/>
</dbReference>
<protein>
    <submittedName>
        <fullName evidence="1">Uncharacterized protein</fullName>
    </submittedName>
</protein>
<keyword evidence="2" id="KW-1185">Reference proteome</keyword>
<proteinExistence type="predicted"/>
<name>A0A4C1ZK89_EUMVA</name>
<dbReference type="AlphaFoldDB" id="A0A4C1ZK89"/>
<accession>A0A4C1ZK89</accession>
<dbReference type="EMBL" id="BGZK01001825">
    <property type="protein sequence ID" value="GBP86945.1"/>
    <property type="molecule type" value="Genomic_DNA"/>
</dbReference>
<gene>
    <name evidence="1" type="ORF">EVAR_60927_1</name>
</gene>
<evidence type="ECO:0000313" key="2">
    <source>
        <dbReference type="Proteomes" id="UP000299102"/>
    </source>
</evidence>
<reference evidence="1 2" key="1">
    <citation type="journal article" date="2019" name="Commun. Biol.">
        <title>The bagworm genome reveals a unique fibroin gene that provides high tensile strength.</title>
        <authorList>
            <person name="Kono N."/>
            <person name="Nakamura H."/>
            <person name="Ohtoshi R."/>
            <person name="Tomita M."/>
            <person name="Numata K."/>
            <person name="Arakawa K."/>
        </authorList>
    </citation>
    <scope>NUCLEOTIDE SEQUENCE [LARGE SCALE GENOMIC DNA]</scope>
</reference>
<sequence>MSTIGKTYYRKRIEALCLSTAHEGTGGGASNKRCALTASTYGHVRRRAREVGRSRPSPRPPSKGVWVRRLTFACYIQDRLITSNEMN</sequence>
<comment type="caution">
    <text evidence="1">The sequence shown here is derived from an EMBL/GenBank/DDBJ whole genome shotgun (WGS) entry which is preliminary data.</text>
</comment>